<dbReference type="Proteomes" id="UP001523216">
    <property type="component" value="Unassembled WGS sequence"/>
</dbReference>
<comment type="caution">
    <text evidence="1">The sequence shown here is derived from an EMBL/GenBank/DDBJ whole genome shotgun (WGS) entry which is preliminary data.</text>
</comment>
<accession>A0ABT0YCS3</accession>
<evidence type="ECO:0000313" key="2">
    <source>
        <dbReference type="Proteomes" id="UP001523216"/>
    </source>
</evidence>
<name>A0ABT0YCS3_9ACTN</name>
<protein>
    <submittedName>
        <fullName evidence="1">Uncharacterized protein</fullName>
    </submittedName>
</protein>
<evidence type="ECO:0000313" key="1">
    <source>
        <dbReference type="EMBL" id="MCM4083595.1"/>
    </source>
</evidence>
<keyword evidence="2" id="KW-1185">Reference proteome</keyword>
<dbReference type="RefSeq" id="WP_251803295.1">
    <property type="nucleotide sequence ID" value="NZ_JAMQOL010000062.1"/>
</dbReference>
<organism evidence="1 2">
    <name type="scientific">Paractinoplanes hotanensis</name>
    <dbReference type="NCBI Taxonomy" id="2906497"/>
    <lineage>
        <taxon>Bacteria</taxon>
        <taxon>Bacillati</taxon>
        <taxon>Actinomycetota</taxon>
        <taxon>Actinomycetes</taxon>
        <taxon>Micromonosporales</taxon>
        <taxon>Micromonosporaceae</taxon>
        <taxon>Paractinoplanes</taxon>
    </lineage>
</organism>
<proteinExistence type="predicted"/>
<reference evidence="1 2" key="1">
    <citation type="submission" date="2022-06" db="EMBL/GenBank/DDBJ databases">
        <title>Actinoplanes abujensis sp. nov., isolated from Nigerian arid soil.</title>
        <authorList>
            <person name="Ding P."/>
        </authorList>
    </citation>
    <scope>NUCLEOTIDE SEQUENCE [LARGE SCALE GENOMIC DNA]</scope>
    <source>
        <strain evidence="2">TRM88002</strain>
    </source>
</reference>
<gene>
    <name evidence="1" type="ORF">LXN57_39210</name>
</gene>
<dbReference type="EMBL" id="JAMQOL010000062">
    <property type="protein sequence ID" value="MCM4083595.1"/>
    <property type="molecule type" value="Genomic_DNA"/>
</dbReference>
<sequence length="110" mass="12115">MFELLSRRRRRLPDATGHEDVVAPEAPAASSQSLIEDALCEIDRHLARGGPARDALLDVRLKLSPPSPSAERLALTLMKQAEYGPFGLLGLLFFDSYPAMFPDGKDRPAR</sequence>